<reference evidence="1 2" key="1">
    <citation type="submission" date="2024-11" db="EMBL/GenBank/DDBJ databases">
        <title>Chromosome-level genome assembly of the freshwater bivalve Anodonta woodiana.</title>
        <authorList>
            <person name="Chen X."/>
        </authorList>
    </citation>
    <scope>NUCLEOTIDE SEQUENCE [LARGE SCALE GENOMIC DNA]</scope>
    <source>
        <strain evidence="1">MN2024</strain>
        <tissue evidence="1">Gills</tissue>
    </source>
</reference>
<dbReference type="EMBL" id="JBJQND010000014">
    <property type="protein sequence ID" value="KAL3854803.1"/>
    <property type="molecule type" value="Genomic_DNA"/>
</dbReference>
<gene>
    <name evidence="1" type="ORF">ACJMK2_014052</name>
</gene>
<dbReference type="AlphaFoldDB" id="A0ABD3V2J0"/>
<accession>A0ABD3V2J0</accession>
<evidence type="ECO:0000313" key="1">
    <source>
        <dbReference type="EMBL" id="KAL3854803.1"/>
    </source>
</evidence>
<sequence length="118" mass="13279">MDYHEFRRHFRIGKTVYNLKDGGRDAVSPAKQLLVFMWHISNLESVSETANIFVISPSTAQGCVHTVAKVIANSANKFIKWPDHDRRGFLSGCQKGFPSVQLQIVVDDRMLITDAFVG</sequence>
<comment type="caution">
    <text evidence="1">The sequence shown here is derived from an EMBL/GenBank/DDBJ whole genome shotgun (WGS) entry which is preliminary data.</text>
</comment>
<evidence type="ECO:0008006" key="3">
    <source>
        <dbReference type="Google" id="ProtNLM"/>
    </source>
</evidence>
<evidence type="ECO:0000313" key="2">
    <source>
        <dbReference type="Proteomes" id="UP001634394"/>
    </source>
</evidence>
<protein>
    <recommendedName>
        <fullName evidence="3">DDE Tnp4 domain-containing protein</fullName>
    </recommendedName>
</protein>
<organism evidence="1 2">
    <name type="scientific">Sinanodonta woodiana</name>
    <name type="common">Chinese pond mussel</name>
    <name type="synonym">Anodonta woodiana</name>
    <dbReference type="NCBI Taxonomy" id="1069815"/>
    <lineage>
        <taxon>Eukaryota</taxon>
        <taxon>Metazoa</taxon>
        <taxon>Spiralia</taxon>
        <taxon>Lophotrochozoa</taxon>
        <taxon>Mollusca</taxon>
        <taxon>Bivalvia</taxon>
        <taxon>Autobranchia</taxon>
        <taxon>Heteroconchia</taxon>
        <taxon>Palaeoheterodonta</taxon>
        <taxon>Unionida</taxon>
        <taxon>Unionoidea</taxon>
        <taxon>Unionidae</taxon>
        <taxon>Unioninae</taxon>
        <taxon>Sinanodonta</taxon>
    </lineage>
</organism>
<keyword evidence="2" id="KW-1185">Reference proteome</keyword>
<dbReference type="Proteomes" id="UP001634394">
    <property type="component" value="Unassembled WGS sequence"/>
</dbReference>
<proteinExistence type="predicted"/>
<name>A0ABD3V2J0_SINWO</name>